<gene>
    <name evidence="1" type="ORF">AVDCRST_MAG93-1473</name>
</gene>
<reference evidence="1" key="1">
    <citation type="submission" date="2020-02" db="EMBL/GenBank/DDBJ databases">
        <authorList>
            <person name="Meier V. D."/>
        </authorList>
    </citation>
    <scope>NUCLEOTIDE SEQUENCE</scope>
    <source>
        <strain evidence="1">AVDCRST_MAG93</strain>
    </source>
</reference>
<organism evidence="1">
    <name type="scientific">uncultured Chloroflexia bacterium</name>
    <dbReference type="NCBI Taxonomy" id="1672391"/>
    <lineage>
        <taxon>Bacteria</taxon>
        <taxon>Bacillati</taxon>
        <taxon>Chloroflexota</taxon>
        <taxon>Chloroflexia</taxon>
        <taxon>environmental samples</taxon>
    </lineage>
</organism>
<accession>A0A6J4I976</accession>
<protein>
    <submittedName>
        <fullName evidence="1">Uncharacterized protein</fullName>
    </submittedName>
</protein>
<dbReference type="EMBL" id="CADCTR010000498">
    <property type="protein sequence ID" value="CAA9244624.1"/>
    <property type="molecule type" value="Genomic_DNA"/>
</dbReference>
<sequence length="177" mass="19582">MKYGALEYAYAAPIADALLNDAAFRDWFVGRTKLADLGPARVLADDMKARRSKAAADWWRSHYSEKCRCDGCRGQETDMLVVLEFDGGERAALHIEVKQPTDVFKTGQGRAYAARAACWIKQPPNAIVPHTKSTTLLLCLGSRLQSFGAEPQEFDTLVTFEDIEGRFPGVLPARSLS</sequence>
<name>A0A6J4I976_9CHLR</name>
<evidence type="ECO:0000313" key="1">
    <source>
        <dbReference type="EMBL" id="CAA9244624.1"/>
    </source>
</evidence>
<proteinExistence type="predicted"/>
<dbReference type="AlphaFoldDB" id="A0A6J4I976"/>